<proteinExistence type="inferred from homology"/>
<dbReference type="EMBL" id="JBHSJJ010000018">
    <property type="protein sequence ID" value="MFC4874502.1"/>
    <property type="molecule type" value="Genomic_DNA"/>
</dbReference>
<evidence type="ECO:0000313" key="10">
    <source>
        <dbReference type="EMBL" id="MFC4874502.1"/>
    </source>
</evidence>
<evidence type="ECO:0000256" key="6">
    <source>
        <dbReference type="ARBA" id="ARBA00023014"/>
    </source>
</evidence>
<comment type="cofactor">
    <cofactor evidence="8">
        <name>S-adenosyl-L-methionine</name>
        <dbReference type="ChEBI" id="CHEBI:59789"/>
    </cofactor>
    <text evidence="8">Binds 1 S-adenosyl-L-methionine per subunit.</text>
</comment>
<feature type="domain" description="Radical SAM core" evidence="9">
    <location>
        <begin position="29"/>
        <end position="209"/>
    </location>
</feature>
<comment type="cofactor">
    <cofactor evidence="8">
        <name>Mg(2+)</name>
        <dbReference type="ChEBI" id="CHEBI:18420"/>
    </cofactor>
</comment>
<comment type="catalytic activity">
    <reaction evidence="8">
        <text>6-carboxy-5,6,7,8-tetrahydropterin + H(+) = 7-carboxy-7-carbaguanine + NH4(+)</text>
        <dbReference type="Rhea" id="RHEA:27974"/>
        <dbReference type="ChEBI" id="CHEBI:15378"/>
        <dbReference type="ChEBI" id="CHEBI:28938"/>
        <dbReference type="ChEBI" id="CHEBI:61032"/>
        <dbReference type="ChEBI" id="CHEBI:61036"/>
        <dbReference type="EC" id="4.3.99.3"/>
    </reaction>
</comment>
<comment type="caution">
    <text evidence="10">The sequence shown here is derived from an EMBL/GenBank/DDBJ whole genome shotgun (WGS) entry which is preliminary data.</text>
</comment>
<keyword evidence="2 8" id="KW-0949">S-adenosyl-L-methionine</keyword>
<feature type="binding site" evidence="8">
    <location>
        <position position="42"/>
    </location>
    <ligand>
        <name>[4Fe-4S] cluster</name>
        <dbReference type="ChEBI" id="CHEBI:49883"/>
        <note>4Fe-4S-S-AdoMet</note>
    </ligand>
</feature>
<keyword evidence="6 8" id="KW-0411">Iron-sulfur</keyword>
<evidence type="ECO:0000256" key="5">
    <source>
        <dbReference type="ARBA" id="ARBA00023004"/>
    </source>
</evidence>
<evidence type="ECO:0000256" key="7">
    <source>
        <dbReference type="ARBA" id="ARBA00023239"/>
    </source>
</evidence>
<comment type="cofactor">
    <cofactor evidence="8">
        <name>[4Fe-4S] cluster</name>
        <dbReference type="ChEBI" id="CHEBI:49883"/>
    </cofactor>
    <text evidence="8">Binds 1 [4Fe-4S] cluster. The cluster is coordinated with 3 cysteines and an exchangeable S-adenosyl-L-methionine.</text>
</comment>
<dbReference type="EC" id="4.3.99.3" evidence="8"/>
<feature type="binding site" evidence="8">
    <location>
        <position position="38"/>
    </location>
    <ligand>
        <name>substrate</name>
    </ligand>
</feature>
<keyword evidence="3 8" id="KW-0479">Metal-binding</keyword>
<accession>A0ABV9T7U7</accession>
<dbReference type="RefSeq" id="WP_377068408.1">
    <property type="nucleotide sequence ID" value="NZ_JBHSJJ010000018.1"/>
</dbReference>
<dbReference type="PIRSF" id="PIRSF000370">
    <property type="entry name" value="QueE"/>
    <property type="match status" value="1"/>
</dbReference>
<dbReference type="PANTHER" id="PTHR42836:SF1">
    <property type="entry name" value="7-CARBOXY-7-DEAZAGUANINE SYNTHASE"/>
    <property type="match status" value="1"/>
</dbReference>
<organism evidence="10 11">
    <name type="scientific">Negadavirga shengliensis</name>
    <dbReference type="NCBI Taxonomy" id="1389218"/>
    <lineage>
        <taxon>Bacteria</taxon>
        <taxon>Pseudomonadati</taxon>
        <taxon>Bacteroidota</taxon>
        <taxon>Cytophagia</taxon>
        <taxon>Cytophagales</taxon>
        <taxon>Cyclobacteriaceae</taxon>
        <taxon>Negadavirga</taxon>
    </lineage>
</organism>
<comment type="pathway">
    <text evidence="8">Purine metabolism; 7-cyano-7-deazaguanine biosynthesis.</text>
</comment>
<evidence type="ECO:0000256" key="8">
    <source>
        <dbReference type="HAMAP-Rule" id="MF_00917"/>
    </source>
</evidence>
<dbReference type="InterPro" id="IPR013785">
    <property type="entry name" value="Aldolase_TIM"/>
</dbReference>
<dbReference type="Gene3D" id="3.20.20.70">
    <property type="entry name" value="Aldolase class I"/>
    <property type="match status" value="1"/>
</dbReference>
<evidence type="ECO:0000256" key="2">
    <source>
        <dbReference type="ARBA" id="ARBA00022691"/>
    </source>
</evidence>
<dbReference type="PANTHER" id="PTHR42836">
    <property type="entry name" value="7-CARBOXY-7-DEAZAGUANINE SYNTHASE"/>
    <property type="match status" value="1"/>
</dbReference>
<dbReference type="InterPro" id="IPR024924">
    <property type="entry name" value="7-CO-7-deazaguanine_synth-like"/>
</dbReference>
<name>A0ABV9T7U7_9BACT</name>
<dbReference type="PROSITE" id="PS51918">
    <property type="entry name" value="RADICAL_SAM"/>
    <property type="match status" value="1"/>
</dbReference>
<dbReference type="HAMAP" id="MF_00917">
    <property type="entry name" value="QueE"/>
    <property type="match status" value="1"/>
</dbReference>
<feature type="binding site" evidence="8">
    <location>
        <begin position="126"/>
        <end position="128"/>
    </location>
    <ligand>
        <name>S-adenosyl-L-methionine</name>
        <dbReference type="ChEBI" id="CHEBI:59789"/>
    </ligand>
</feature>
<reference evidence="11" key="1">
    <citation type="journal article" date="2019" name="Int. J. Syst. Evol. Microbiol.">
        <title>The Global Catalogue of Microorganisms (GCM) 10K type strain sequencing project: providing services to taxonomists for standard genome sequencing and annotation.</title>
        <authorList>
            <consortium name="The Broad Institute Genomics Platform"/>
            <consortium name="The Broad Institute Genome Sequencing Center for Infectious Disease"/>
            <person name="Wu L."/>
            <person name="Ma J."/>
        </authorList>
    </citation>
    <scope>NUCLEOTIDE SEQUENCE [LARGE SCALE GENOMIC DNA]</scope>
    <source>
        <strain evidence="11">CGMCC 4.7466</strain>
    </source>
</reference>
<evidence type="ECO:0000313" key="11">
    <source>
        <dbReference type="Proteomes" id="UP001595818"/>
    </source>
</evidence>
<comment type="caution">
    <text evidence="8">Lacks conserved residue(s) required for the propagation of feature annotation.</text>
</comment>
<dbReference type="Pfam" id="PF04055">
    <property type="entry name" value="Radical_SAM"/>
    <property type="match status" value="1"/>
</dbReference>
<feature type="binding site" evidence="8">
    <location>
        <begin position="23"/>
        <end position="25"/>
    </location>
    <ligand>
        <name>substrate</name>
    </ligand>
</feature>
<gene>
    <name evidence="8" type="primary">queE</name>
    <name evidence="10" type="ORF">ACFPFU_22550</name>
</gene>
<dbReference type="SUPFAM" id="SSF102114">
    <property type="entry name" value="Radical SAM enzymes"/>
    <property type="match status" value="1"/>
</dbReference>
<feature type="binding site" evidence="8">
    <location>
        <begin position="48"/>
        <end position="50"/>
    </location>
    <ligand>
        <name>S-adenosyl-L-methionine</name>
        <dbReference type="ChEBI" id="CHEBI:59789"/>
    </ligand>
</feature>
<evidence type="ECO:0000259" key="9">
    <source>
        <dbReference type="PROSITE" id="PS51918"/>
    </source>
</evidence>
<keyword evidence="1 8" id="KW-0004">4Fe-4S</keyword>
<keyword evidence="7 8" id="KW-0456">Lyase</keyword>
<dbReference type="Proteomes" id="UP001595818">
    <property type="component" value="Unassembled WGS sequence"/>
</dbReference>
<keyword evidence="5 8" id="KW-0408">Iron</keyword>
<feature type="binding site" evidence="8">
    <location>
        <position position="46"/>
    </location>
    <ligand>
        <name>[4Fe-4S] cluster</name>
        <dbReference type="ChEBI" id="CHEBI:49883"/>
        <note>4Fe-4S-S-AdoMet</note>
    </ligand>
</feature>
<comment type="function">
    <text evidence="8">Catalyzes the complex heterocyclic radical-mediated conversion of 6-carboxy-5,6,7,8-tetrahydropterin (CPH4) to 7-carboxy-7-deazaguanine (CDG), a step common to the biosynthetic pathways of all 7-deazapurine-containing compounds.</text>
</comment>
<feature type="binding site" evidence="8">
    <location>
        <position position="83"/>
    </location>
    <ligand>
        <name>substrate</name>
    </ligand>
</feature>
<dbReference type="InterPro" id="IPR058240">
    <property type="entry name" value="rSAM_sf"/>
</dbReference>
<protein>
    <recommendedName>
        <fullName evidence="8">7-carboxy-7-deazaguanine synthase</fullName>
        <shortName evidence="8">CDG synthase</shortName>
        <ecNumber evidence="8">4.3.99.3</ecNumber>
    </recommendedName>
    <alternativeName>
        <fullName evidence="8">Queuosine biosynthesis protein QueE</fullName>
    </alternativeName>
</protein>
<evidence type="ECO:0000256" key="1">
    <source>
        <dbReference type="ARBA" id="ARBA00022485"/>
    </source>
</evidence>
<evidence type="ECO:0000256" key="4">
    <source>
        <dbReference type="ARBA" id="ARBA00022842"/>
    </source>
</evidence>
<dbReference type="SFLD" id="SFLDS00029">
    <property type="entry name" value="Radical_SAM"/>
    <property type="match status" value="1"/>
</dbReference>
<comment type="similarity">
    <text evidence="8">Belongs to the radical SAM superfamily. 7-carboxy-7-deazaguanine synthase family.</text>
</comment>
<feature type="binding site" evidence="8">
    <location>
        <position position="49"/>
    </location>
    <ligand>
        <name>[4Fe-4S] cluster</name>
        <dbReference type="ChEBI" id="CHEBI:49883"/>
        <note>4Fe-4S-S-AdoMet</note>
    </ligand>
</feature>
<keyword evidence="8" id="KW-0671">Queuosine biosynthesis</keyword>
<feature type="binding site" evidence="8">
    <location>
        <position position="209"/>
    </location>
    <ligand>
        <name>substrate</name>
    </ligand>
</feature>
<keyword evidence="11" id="KW-1185">Reference proteome</keyword>
<keyword evidence="4 8" id="KW-0460">Magnesium</keyword>
<comment type="subunit">
    <text evidence="8">Homodimer.</text>
</comment>
<sequence length="209" mass="23504">MEDNKTLVRKGLSLPLMEAFYTIQGEGVFSGRPAYFIRLGGCDVGCVWCDVKASWEAEKWPLKTVEEIVEEAAGFPARLAVITGGEPLMYDLGPLTSLLKEKGFTVNLETSGTHPFSGALDWVCFSPKKFKQPDPGIYARADELKVIVYHRSDFDFALKHAALVGRGCHKLLQPEWSKAAEVTDMIIKFVKKHPEWRISLQTHKYMEIP</sequence>
<dbReference type="CDD" id="cd01335">
    <property type="entry name" value="Radical_SAM"/>
    <property type="match status" value="1"/>
</dbReference>
<feature type="binding site" evidence="8">
    <location>
        <position position="85"/>
    </location>
    <ligand>
        <name>S-adenosyl-L-methionine</name>
        <dbReference type="ChEBI" id="CHEBI:59789"/>
    </ligand>
</feature>
<dbReference type="InterPro" id="IPR007197">
    <property type="entry name" value="rSAM"/>
</dbReference>
<evidence type="ECO:0000256" key="3">
    <source>
        <dbReference type="ARBA" id="ARBA00022723"/>
    </source>
</evidence>